<evidence type="ECO:0000256" key="4">
    <source>
        <dbReference type="ARBA" id="ARBA00022723"/>
    </source>
</evidence>
<dbReference type="InterPro" id="IPR006655">
    <property type="entry name" value="Mopterin_OxRdtase_prok_CS"/>
</dbReference>
<dbReference type="Gene3D" id="2.40.40.20">
    <property type="match status" value="1"/>
</dbReference>
<dbReference type="Gene3D" id="3.40.228.10">
    <property type="entry name" value="Dimethylsulfoxide Reductase, domain 2"/>
    <property type="match status" value="1"/>
</dbReference>
<dbReference type="PROSITE" id="PS51318">
    <property type="entry name" value="TAT"/>
    <property type="match status" value="1"/>
</dbReference>
<keyword evidence="5 9" id="KW-0732">Signal</keyword>
<dbReference type="RefSeq" id="WP_114621160.1">
    <property type="nucleotide sequence ID" value="NZ_PPTP01000008.1"/>
</dbReference>
<evidence type="ECO:0000256" key="8">
    <source>
        <dbReference type="ARBA" id="ARBA00023014"/>
    </source>
</evidence>
<dbReference type="PROSITE" id="PS51669">
    <property type="entry name" value="4FE4S_MOW_BIS_MGD"/>
    <property type="match status" value="1"/>
</dbReference>
<comment type="cofactor">
    <cofactor evidence="1">
        <name>Mo-bis(molybdopterin guanine dinucleotide)</name>
        <dbReference type="ChEBI" id="CHEBI:60539"/>
    </cofactor>
</comment>
<accession>A0A369L9L1</accession>
<keyword evidence="12" id="KW-1185">Reference proteome</keyword>
<dbReference type="SMART" id="SM00926">
    <property type="entry name" value="Molybdop_Fe4S4"/>
    <property type="match status" value="1"/>
</dbReference>
<evidence type="ECO:0000256" key="3">
    <source>
        <dbReference type="ARBA" id="ARBA00022505"/>
    </source>
</evidence>
<organism evidence="11 12">
    <name type="scientific">Senegalimassilia anaerobia</name>
    <dbReference type="NCBI Taxonomy" id="1473216"/>
    <lineage>
        <taxon>Bacteria</taxon>
        <taxon>Bacillati</taxon>
        <taxon>Actinomycetota</taxon>
        <taxon>Coriobacteriia</taxon>
        <taxon>Coriobacteriales</taxon>
        <taxon>Coriobacteriaceae</taxon>
        <taxon>Senegalimassilia</taxon>
    </lineage>
</organism>
<keyword evidence="7" id="KW-0408">Iron</keyword>
<dbReference type="GO" id="GO:0051539">
    <property type="term" value="F:4 iron, 4 sulfur cluster binding"/>
    <property type="evidence" value="ECO:0007669"/>
    <property type="project" value="InterPro"/>
</dbReference>
<dbReference type="InterPro" id="IPR006657">
    <property type="entry name" value="MoPterin_dinucl-bd_dom"/>
</dbReference>
<evidence type="ECO:0000256" key="2">
    <source>
        <dbReference type="ARBA" id="ARBA00010312"/>
    </source>
</evidence>
<dbReference type="InterPro" id="IPR006963">
    <property type="entry name" value="Mopterin_OxRdtase_4Fe-4S_dom"/>
</dbReference>
<comment type="caution">
    <text evidence="11">The sequence shown here is derived from an EMBL/GenBank/DDBJ whole genome shotgun (WGS) entry which is preliminary data.</text>
</comment>
<evidence type="ECO:0000256" key="7">
    <source>
        <dbReference type="ARBA" id="ARBA00023004"/>
    </source>
</evidence>
<dbReference type="PANTHER" id="PTHR43742">
    <property type="entry name" value="TRIMETHYLAMINE-N-OXIDE REDUCTASE"/>
    <property type="match status" value="1"/>
</dbReference>
<dbReference type="GO" id="GO:0043546">
    <property type="term" value="F:molybdopterin cofactor binding"/>
    <property type="evidence" value="ECO:0007669"/>
    <property type="project" value="InterPro"/>
</dbReference>
<dbReference type="NCBIfam" id="TIGR02166">
    <property type="entry name" value="dmsA_ynfE"/>
    <property type="match status" value="1"/>
</dbReference>
<protein>
    <submittedName>
        <fullName evidence="11">Dimethyl sulfoxide reductase subunit A</fullName>
    </submittedName>
</protein>
<dbReference type="Pfam" id="PF04879">
    <property type="entry name" value="Molybdop_Fe4S4"/>
    <property type="match status" value="1"/>
</dbReference>
<evidence type="ECO:0000256" key="1">
    <source>
        <dbReference type="ARBA" id="ARBA00001942"/>
    </source>
</evidence>
<dbReference type="GO" id="GO:0030151">
    <property type="term" value="F:molybdenum ion binding"/>
    <property type="evidence" value="ECO:0007669"/>
    <property type="project" value="InterPro"/>
</dbReference>
<feature type="signal peptide" evidence="9">
    <location>
        <begin position="1"/>
        <end position="23"/>
    </location>
</feature>
<dbReference type="EMBL" id="PPTP01000008">
    <property type="protein sequence ID" value="RDB54648.1"/>
    <property type="molecule type" value="Genomic_DNA"/>
</dbReference>
<dbReference type="Pfam" id="PF01568">
    <property type="entry name" value="Molydop_binding"/>
    <property type="match status" value="1"/>
</dbReference>
<dbReference type="InterPro" id="IPR050612">
    <property type="entry name" value="Prok_Mopterin_Oxidored"/>
</dbReference>
<evidence type="ECO:0000313" key="11">
    <source>
        <dbReference type="EMBL" id="RDB54648.1"/>
    </source>
</evidence>
<comment type="similarity">
    <text evidence="2">Belongs to the prokaryotic molybdopterin-containing oxidoreductase family.</text>
</comment>
<proteinExistence type="inferred from homology"/>
<keyword evidence="4" id="KW-0479">Metal-binding</keyword>
<dbReference type="PANTHER" id="PTHR43742:SF3">
    <property type="entry name" value="DIMETHYL SULFOXIDE REDUCTASE DMSA"/>
    <property type="match status" value="1"/>
</dbReference>
<feature type="chain" id="PRO_5039122872" evidence="9">
    <location>
        <begin position="24"/>
        <end position="803"/>
    </location>
</feature>
<dbReference type="GO" id="GO:0009061">
    <property type="term" value="P:anaerobic respiration"/>
    <property type="evidence" value="ECO:0007669"/>
    <property type="project" value="TreeGrafter"/>
</dbReference>
<evidence type="ECO:0000256" key="9">
    <source>
        <dbReference type="SAM" id="SignalP"/>
    </source>
</evidence>
<dbReference type="InterPro" id="IPR011888">
    <property type="entry name" value="Anaer_DMSO_reductase"/>
</dbReference>
<dbReference type="Proteomes" id="UP000253792">
    <property type="component" value="Unassembled WGS sequence"/>
</dbReference>
<dbReference type="AlphaFoldDB" id="A0A369L9L1"/>
<dbReference type="SUPFAM" id="SSF50692">
    <property type="entry name" value="ADC-like"/>
    <property type="match status" value="1"/>
</dbReference>
<dbReference type="SUPFAM" id="SSF53706">
    <property type="entry name" value="Formate dehydrogenase/DMSO reductase, domains 1-3"/>
    <property type="match status" value="1"/>
</dbReference>
<keyword evidence="3" id="KW-0500">Molybdenum</keyword>
<evidence type="ECO:0000313" key="12">
    <source>
        <dbReference type="Proteomes" id="UP000253792"/>
    </source>
</evidence>
<dbReference type="InterPro" id="IPR009010">
    <property type="entry name" value="Asp_de-COase-like_dom_sf"/>
</dbReference>
<dbReference type="GO" id="GO:0009389">
    <property type="term" value="F:dimethyl sulfoxide reductase activity"/>
    <property type="evidence" value="ECO:0007669"/>
    <property type="project" value="InterPro"/>
</dbReference>
<dbReference type="Pfam" id="PF00384">
    <property type="entry name" value="Molybdopterin"/>
    <property type="match status" value="1"/>
</dbReference>
<name>A0A369L9L1_9ACTN</name>
<dbReference type="InterPro" id="IPR006311">
    <property type="entry name" value="TAT_signal"/>
</dbReference>
<dbReference type="Gene3D" id="2.20.25.90">
    <property type="entry name" value="ADC-like domains"/>
    <property type="match status" value="1"/>
</dbReference>
<evidence type="ECO:0000259" key="10">
    <source>
        <dbReference type="PROSITE" id="PS51669"/>
    </source>
</evidence>
<reference evidence="11 12" key="1">
    <citation type="journal article" date="2018" name="Elife">
        <title>Discovery and characterization of a prevalent human gut bacterial enzyme sufficient for the inactivation of a family of plant toxins.</title>
        <authorList>
            <person name="Koppel N."/>
            <person name="Bisanz J.E."/>
            <person name="Pandelia M.E."/>
            <person name="Turnbaugh P.J."/>
            <person name="Balskus E.P."/>
        </authorList>
    </citation>
    <scope>NUCLEOTIDE SEQUENCE [LARGE SCALE GENOMIC DNA]</scope>
    <source>
        <strain evidence="12">anaerobia AP69FAA</strain>
    </source>
</reference>
<dbReference type="GO" id="GO:0009055">
    <property type="term" value="F:electron transfer activity"/>
    <property type="evidence" value="ECO:0007669"/>
    <property type="project" value="TreeGrafter"/>
</dbReference>
<dbReference type="InterPro" id="IPR006656">
    <property type="entry name" value="Mopterin_OxRdtase"/>
</dbReference>
<gene>
    <name evidence="11" type="ORF">C1880_08620</name>
</gene>
<dbReference type="Gene3D" id="3.40.50.740">
    <property type="match status" value="2"/>
</dbReference>
<evidence type="ECO:0000256" key="6">
    <source>
        <dbReference type="ARBA" id="ARBA00023002"/>
    </source>
</evidence>
<dbReference type="GO" id="GO:0030288">
    <property type="term" value="C:outer membrane-bounded periplasmic space"/>
    <property type="evidence" value="ECO:0007669"/>
    <property type="project" value="TreeGrafter"/>
</dbReference>
<dbReference type="PROSITE" id="PS00932">
    <property type="entry name" value="MOLYBDOPTERIN_PROK_3"/>
    <property type="match status" value="1"/>
</dbReference>
<keyword evidence="6" id="KW-0560">Oxidoreductase</keyword>
<sequence length="803" mass="89352">MQDMPSMNRRTFVKSTGALGALAAVGGAAATGANLFGATEPALAESEEKIVYTHCAVNCGCCCVWKCHVRDGEIKYIESDNTGSGDFADPQMRACLRGRSARRWLQNSERLNYPMKRAEGAKRGEGKFERISWDEALDTIASEMKRIRETYGDESMYLQYASGVTMGIWGSSPVGRLLNLTGGYLTYYGTYSNGQLMRSSYYTYGEAGGYGSNYHTLQDNELVVMFGSSPVETRMGGTGQGNSLVYAREKHNLRIINIDPRMNDTAAGDNTEWIPIRTGTDAALAAALSYEIISNGWADEEFLHKYCVGYDEETLPESAKGKNASYKDYILGTGYDMTPKTPAWASKITQVPEQRIKDLAREMHEADPVFITQGYGSQRHSNGEATGRAIMVLPQLLGQIGKPGTNDGRRENKIGFAMSGFPAGKNAVKTQIPFFLWYKAIEEPETMTNLNSGIMKAEKLQSGIKFLFNYAGNALTNQHSDINHSHEVLIDESKCEFIVCCDVFMTDSCKYADILLPDLTSQEQVSLVGAPYNDNLKAIIYGQPVYEEKFERRGIYEVCAELAKRLGVYDEYTDGGKTREDWTKKIYEDFRAKNPQIPTWEDGVRQGFYKEARVGELIAHQKFIADPEANPLKTPSGKIEIYSEDLAKIRDTWDLEPGSVEPIPFFYPGFESYQDISEEYPLLIQGYHYKAHTHSSYANNQIVQEAAPHFAWMNPADADARGIKDGDTVKVFNDRGEIRILAKVTPRAMPGHVFIPQGSWHDADMSGDRIDYGGCINTLTIAKPTPLGKCNPQHSNIGQVEKA</sequence>
<dbReference type="OrthoDB" id="7376058at2"/>
<evidence type="ECO:0000256" key="5">
    <source>
        <dbReference type="ARBA" id="ARBA00022729"/>
    </source>
</evidence>
<keyword evidence="8" id="KW-0411">Iron-sulfur</keyword>
<feature type="domain" description="4Fe-4S Mo/W bis-MGD-type" evidence="10">
    <location>
        <begin position="48"/>
        <end position="109"/>
    </location>
</feature>